<name>A0A3A9ZRM0_9ACTN</name>
<keyword evidence="2" id="KW-1185">Reference proteome</keyword>
<evidence type="ECO:0000313" key="1">
    <source>
        <dbReference type="EMBL" id="RKN50226.1"/>
    </source>
</evidence>
<protein>
    <submittedName>
        <fullName evidence="1">DivIVA domain-containing protein</fullName>
    </submittedName>
</protein>
<dbReference type="Gene3D" id="6.10.250.660">
    <property type="match status" value="1"/>
</dbReference>
<gene>
    <name evidence="1" type="ORF">D7193_30095</name>
</gene>
<dbReference type="OrthoDB" id="3394784at2"/>
<reference evidence="1 2" key="1">
    <citation type="journal article" date="2015" name="Int. J. Syst. Evol. Microbiol.">
        <title>Micromonospora costi sp. nov., isolated from a leaf of Costus speciosus.</title>
        <authorList>
            <person name="Thawai C."/>
        </authorList>
    </citation>
    <scope>NUCLEOTIDE SEQUENCE [LARGE SCALE GENOMIC DNA]</scope>
    <source>
        <strain evidence="1 2">CS1-12</strain>
    </source>
</reference>
<dbReference type="Proteomes" id="UP000279968">
    <property type="component" value="Unassembled WGS sequence"/>
</dbReference>
<dbReference type="AlphaFoldDB" id="A0A3A9ZRM0"/>
<dbReference type="NCBIfam" id="TIGR03544">
    <property type="entry name" value="DivI1A_domain"/>
    <property type="match status" value="1"/>
</dbReference>
<accession>A0A3A9ZRM0</accession>
<dbReference type="EMBL" id="RBAN01000008">
    <property type="protein sequence ID" value="RKN50226.1"/>
    <property type="molecule type" value="Genomic_DNA"/>
</dbReference>
<proteinExistence type="predicted"/>
<organism evidence="1 2">
    <name type="scientific">Micromonospora costi</name>
    <dbReference type="NCBI Taxonomy" id="1530042"/>
    <lineage>
        <taxon>Bacteria</taxon>
        <taxon>Bacillati</taxon>
        <taxon>Actinomycetota</taxon>
        <taxon>Actinomycetes</taxon>
        <taxon>Micromonosporales</taxon>
        <taxon>Micromonosporaceae</taxon>
        <taxon>Micromonospora</taxon>
    </lineage>
</organism>
<evidence type="ECO:0000313" key="2">
    <source>
        <dbReference type="Proteomes" id="UP000279968"/>
    </source>
</evidence>
<dbReference type="InterPro" id="IPR019933">
    <property type="entry name" value="DivIVA_domain"/>
</dbReference>
<comment type="caution">
    <text evidence="1">The sequence shown here is derived from an EMBL/GenBank/DDBJ whole genome shotgun (WGS) entry which is preliminary data.</text>
</comment>
<sequence>MNCAHAPCSCRLCICARCPAWRRKAELSTRSQGPWPVGSGATYRSSTYMSLLPWQVRERRFQPSRLGRRGLNPDEVYAFLDRVAADMMALHAEITKQRQENLRIKVALRRWQSEQAEGGRR</sequence>